<evidence type="ECO:0000313" key="5">
    <source>
        <dbReference type="EMBL" id="OVZ83473.1"/>
    </source>
</evidence>
<dbReference type="GO" id="GO:0005886">
    <property type="term" value="C:plasma membrane"/>
    <property type="evidence" value="ECO:0007669"/>
    <property type="project" value="UniProtKB-SubCell"/>
</dbReference>
<feature type="transmembrane region" description="Helical" evidence="2">
    <location>
        <begin position="171"/>
        <end position="190"/>
    </location>
</feature>
<dbReference type="Gene3D" id="1.10.287.70">
    <property type="match status" value="1"/>
</dbReference>
<dbReference type="Pfam" id="PF02254">
    <property type="entry name" value="TrkA_N"/>
    <property type="match status" value="1"/>
</dbReference>
<keyword evidence="2" id="KW-1133">Transmembrane helix</keyword>
<dbReference type="Proteomes" id="UP000195840">
    <property type="component" value="Unassembled WGS sequence"/>
</dbReference>
<dbReference type="Pfam" id="PF07885">
    <property type="entry name" value="Ion_trans_2"/>
    <property type="match status" value="1"/>
</dbReference>
<dbReference type="PRINTS" id="PR00169">
    <property type="entry name" value="KCHANNEL"/>
</dbReference>
<gene>
    <name evidence="4" type="primary">kch</name>
    <name evidence="5" type="ORF">CBW52_02150</name>
    <name evidence="4" type="ORF">ERS008491_02189</name>
</gene>
<feature type="transmembrane region" description="Helical" evidence="2">
    <location>
        <begin position="12"/>
        <end position="34"/>
    </location>
</feature>
<feature type="transmembrane region" description="Helical" evidence="2">
    <location>
        <begin position="138"/>
        <end position="159"/>
    </location>
</feature>
<evidence type="ECO:0000313" key="4">
    <source>
        <dbReference type="EMBL" id="CNE75558.1"/>
    </source>
</evidence>
<keyword evidence="4" id="KW-0813">Transport</keyword>
<evidence type="ECO:0000313" key="7">
    <source>
        <dbReference type="Proteomes" id="UP000195840"/>
    </source>
</evidence>
<dbReference type="Proteomes" id="UP000045824">
    <property type="component" value="Unassembled WGS sequence"/>
</dbReference>
<keyword evidence="4" id="KW-0407">Ion channel</keyword>
<dbReference type="AlphaFoldDB" id="A0A0T9LBB3"/>
<feature type="domain" description="RCK N-terminal" evidence="3">
    <location>
        <begin position="240"/>
        <end position="355"/>
    </location>
</feature>
<dbReference type="Gene3D" id="3.40.50.720">
    <property type="entry name" value="NAD(P)-binding Rossmann-like Domain"/>
    <property type="match status" value="1"/>
</dbReference>
<sequence>MKILQEIKTKVSIPLLLAILVAVNGYLVLSPVLFRAFSHSTEAINNFSTWKEALSFLELFEIPRFMIGLLLILMSFSVAMKIRTAWFLTVLLLFTIVAINIFILKDQSKLTTYSLIVVVALLFYWREFDHYSLGSATFFAIASICSLIVYSMLGTLYMGDEFAPAVTDLPTAFYFAIVCMSTVGFGDIIPHTTVARMFTLTVIIAGITVFAASIASIAGPIISNNIKRIVKGRIYHVERKNHFIIVGSNSLALNVYNGLRDRGDDVTVVCPVGSQHSFPPHADVIEGDPSSVETLKLAGAAKAKYIIALCSNDADNTFTILAAKEIAGEGTKTLALVNETQNMKKVKRVNPDMVFSLPLLGSELLVRTLNGDTINNSLITEMFFGNCQKLD</sequence>
<dbReference type="GO" id="GO:0006813">
    <property type="term" value="P:potassium ion transport"/>
    <property type="evidence" value="ECO:0007669"/>
    <property type="project" value="InterPro"/>
</dbReference>
<protein>
    <submittedName>
        <fullName evidence="4 5">Voltage-gated potassium channel</fullName>
    </submittedName>
</protein>
<feature type="transmembrane region" description="Helical" evidence="2">
    <location>
        <begin position="197"/>
        <end position="222"/>
    </location>
</feature>
<dbReference type="SUPFAM" id="SSF81324">
    <property type="entry name" value="Voltage-gated potassium channels"/>
    <property type="match status" value="1"/>
</dbReference>
<dbReference type="EMBL" id="NHOG01000002">
    <property type="protein sequence ID" value="OVZ83473.1"/>
    <property type="molecule type" value="Genomic_DNA"/>
</dbReference>
<accession>A0A0T9LBB3</accession>
<feature type="transmembrane region" description="Helical" evidence="2">
    <location>
        <begin position="54"/>
        <end position="73"/>
    </location>
</feature>
<dbReference type="NCBIfam" id="NF007828">
    <property type="entry name" value="PRK10537.1"/>
    <property type="match status" value="1"/>
</dbReference>
<proteinExistence type="predicted"/>
<reference evidence="5 7" key="2">
    <citation type="submission" date="2017-05" db="EMBL/GenBank/DDBJ databases">
        <title>Whole genome sequencing of Yersinia kristensenii.</title>
        <authorList>
            <person name="Campioni F."/>
        </authorList>
    </citation>
    <scope>NUCLEOTIDE SEQUENCE [LARGE SCALE GENOMIC DNA]</scope>
    <source>
        <strain evidence="5 7">CFSAN060538</strain>
    </source>
</reference>
<evidence type="ECO:0000256" key="2">
    <source>
        <dbReference type="SAM" id="Phobius"/>
    </source>
</evidence>
<dbReference type="EMBL" id="CPYI01000007">
    <property type="protein sequence ID" value="CNE75558.1"/>
    <property type="molecule type" value="Genomic_DNA"/>
</dbReference>
<feature type="transmembrane region" description="Helical" evidence="2">
    <location>
        <begin position="110"/>
        <end position="126"/>
    </location>
</feature>
<keyword evidence="7" id="KW-1185">Reference proteome</keyword>
<dbReference type="PANTHER" id="PTHR43833:SF11">
    <property type="entry name" value="VOLTAGE-GATED POTASSIUM CHANNEL KCH"/>
    <property type="match status" value="1"/>
</dbReference>
<dbReference type="PANTHER" id="PTHR43833">
    <property type="entry name" value="POTASSIUM CHANNEL PROTEIN 2-RELATED-RELATED"/>
    <property type="match status" value="1"/>
</dbReference>
<keyword evidence="2" id="KW-0472">Membrane</keyword>
<reference evidence="4 6" key="1">
    <citation type="submission" date="2015-03" db="EMBL/GenBank/DDBJ databases">
        <authorList>
            <person name="Murphy D."/>
        </authorList>
    </citation>
    <scope>NUCLEOTIDE SEQUENCE [LARGE SCALE GENOMIC DNA]</scope>
    <source>
        <strain evidence="4 6">FCF326</strain>
    </source>
</reference>
<evidence type="ECO:0000256" key="1">
    <source>
        <dbReference type="ARBA" id="ARBA00004651"/>
    </source>
</evidence>
<dbReference type="GO" id="GO:0034220">
    <property type="term" value="P:monoatomic ion transmembrane transport"/>
    <property type="evidence" value="ECO:0007669"/>
    <property type="project" value="UniProtKB-KW"/>
</dbReference>
<dbReference type="PROSITE" id="PS51201">
    <property type="entry name" value="RCK_N"/>
    <property type="match status" value="1"/>
</dbReference>
<organism evidence="4 6">
    <name type="scientific">Yersinia kristensenii</name>
    <dbReference type="NCBI Taxonomy" id="28152"/>
    <lineage>
        <taxon>Bacteria</taxon>
        <taxon>Pseudomonadati</taxon>
        <taxon>Pseudomonadota</taxon>
        <taxon>Gammaproteobacteria</taxon>
        <taxon>Enterobacterales</taxon>
        <taxon>Yersiniaceae</taxon>
        <taxon>Yersinia</taxon>
    </lineage>
</organism>
<dbReference type="SUPFAM" id="SSF51735">
    <property type="entry name" value="NAD(P)-binding Rossmann-fold domains"/>
    <property type="match status" value="1"/>
</dbReference>
<feature type="transmembrane region" description="Helical" evidence="2">
    <location>
        <begin position="85"/>
        <end position="104"/>
    </location>
</feature>
<keyword evidence="2" id="KW-0812">Transmembrane</keyword>
<comment type="subcellular location">
    <subcellularLocation>
        <location evidence="1">Cell membrane</location>
        <topology evidence="1">Multi-pass membrane protein</topology>
    </subcellularLocation>
</comment>
<dbReference type="InterPro" id="IPR050721">
    <property type="entry name" value="Trk_Ktr_HKT_K-transport"/>
</dbReference>
<dbReference type="RefSeq" id="WP_049560790.1">
    <property type="nucleotide sequence ID" value="NZ_CABHXR010000004.1"/>
</dbReference>
<name>A0A0T9LBB3_YERKR</name>
<dbReference type="InterPro" id="IPR013099">
    <property type="entry name" value="K_chnl_dom"/>
</dbReference>
<dbReference type="InterPro" id="IPR036291">
    <property type="entry name" value="NAD(P)-bd_dom_sf"/>
</dbReference>
<keyword evidence="4" id="KW-0406">Ion transport</keyword>
<evidence type="ECO:0000259" key="3">
    <source>
        <dbReference type="PROSITE" id="PS51201"/>
    </source>
</evidence>
<dbReference type="InterPro" id="IPR003148">
    <property type="entry name" value="RCK_N"/>
</dbReference>
<evidence type="ECO:0000313" key="6">
    <source>
        <dbReference type="Proteomes" id="UP000045824"/>
    </source>
</evidence>